<protein>
    <submittedName>
        <fullName evidence="1">Uncharacterized protein</fullName>
    </submittedName>
</protein>
<dbReference type="EMBL" id="WNWS01000387">
    <property type="protein sequence ID" value="KAE9968910.1"/>
    <property type="molecule type" value="Genomic_DNA"/>
</dbReference>
<gene>
    <name evidence="1" type="ORF">EG328_007176</name>
</gene>
<name>A0A8H3UFY4_VENIN</name>
<accession>A0A8H3UFY4</accession>
<proteinExistence type="predicted"/>
<sequence length="160" mass="18625">MAPIDSPQPKQDEASSAMTQNTMQTLPSVHIHLSPTDPTQKKASTKVTQDIPTQALKGFLNLPPELWRGVMLHLIDWTELDHLTAVFTTRPQRPQIGREYYECRSRYSRSMSSWHVTLLDLEVRDPRDQRRVRSFWFKEVCHVHKRWSDRMDESIDAVAG</sequence>
<organism evidence="1 2">
    <name type="scientific">Venturia inaequalis</name>
    <name type="common">Apple scab fungus</name>
    <dbReference type="NCBI Taxonomy" id="5025"/>
    <lineage>
        <taxon>Eukaryota</taxon>
        <taxon>Fungi</taxon>
        <taxon>Dikarya</taxon>
        <taxon>Ascomycota</taxon>
        <taxon>Pezizomycotina</taxon>
        <taxon>Dothideomycetes</taxon>
        <taxon>Pleosporomycetidae</taxon>
        <taxon>Venturiales</taxon>
        <taxon>Venturiaceae</taxon>
        <taxon>Venturia</taxon>
    </lineage>
</organism>
<dbReference type="AlphaFoldDB" id="A0A8H3UFY4"/>
<evidence type="ECO:0000313" key="1">
    <source>
        <dbReference type="EMBL" id="KAE9968910.1"/>
    </source>
</evidence>
<dbReference type="Proteomes" id="UP000447873">
    <property type="component" value="Unassembled WGS sequence"/>
</dbReference>
<evidence type="ECO:0000313" key="2">
    <source>
        <dbReference type="Proteomes" id="UP000447873"/>
    </source>
</evidence>
<reference evidence="1 2" key="1">
    <citation type="submission" date="2018-12" db="EMBL/GenBank/DDBJ databases">
        <title>Venturia inaequalis Genome Resource.</title>
        <authorList>
            <person name="Lichtner F.J."/>
        </authorList>
    </citation>
    <scope>NUCLEOTIDE SEQUENCE [LARGE SCALE GENOMIC DNA]</scope>
    <source>
        <strain evidence="1 2">120213</strain>
    </source>
</reference>
<comment type="caution">
    <text evidence="1">The sequence shown here is derived from an EMBL/GenBank/DDBJ whole genome shotgun (WGS) entry which is preliminary data.</text>
</comment>